<evidence type="ECO:0000256" key="1">
    <source>
        <dbReference type="SAM" id="MobiDB-lite"/>
    </source>
</evidence>
<name>A0A5B0MUK7_PUCGR</name>
<sequence length="82" mass="9297">MSGEKEDFSLIDEKAVTSHNFRAHHKPQFGDQILHEATQDQLEKVRYGYAPSGVDSSTQRMETGLMESSGCKMLSTKKKHNR</sequence>
<dbReference type="AlphaFoldDB" id="A0A5B0MUK7"/>
<evidence type="ECO:0000313" key="3">
    <source>
        <dbReference type="Proteomes" id="UP000325313"/>
    </source>
</evidence>
<reference evidence="2 3" key="1">
    <citation type="submission" date="2019-05" db="EMBL/GenBank/DDBJ databases">
        <title>Emergence of the Ug99 lineage of the wheat stem rust pathogen through somatic hybridization.</title>
        <authorList>
            <person name="Li F."/>
            <person name="Upadhyaya N.M."/>
            <person name="Sperschneider J."/>
            <person name="Matny O."/>
            <person name="Nguyen-Phuc H."/>
            <person name="Mago R."/>
            <person name="Raley C."/>
            <person name="Miller M.E."/>
            <person name="Silverstein K.A.T."/>
            <person name="Henningsen E."/>
            <person name="Hirsch C.D."/>
            <person name="Visser B."/>
            <person name="Pretorius Z.A."/>
            <person name="Steffenson B.J."/>
            <person name="Schwessinger B."/>
            <person name="Dodds P.N."/>
            <person name="Figueroa M."/>
        </authorList>
    </citation>
    <scope>NUCLEOTIDE SEQUENCE [LARGE SCALE GENOMIC DNA]</scope>
    <source>
        <strain evidence="2 3">Ug99</strain>
    </source>
</reference>
<evidence type="ECO:0000313" key="2">
    <source>
        <dbReference type="EMBL" id="KAA1080262.1"/>
    </source>
</evidence>
<proteinExistence type="predicted"/>
<accession>A0A5B0MUK7</accession>
<gene>
    <name evidence="2" type="ORF">PGTUg99_027344</name>
</gene>
<feature type="region of interest" description="Disordered" evidence="1">
    <location>
        <begin position="50"/>
        <end position="82"/>
    </location>
</feature>
<protein>
    <submittedName>
        <fullName evidence="2">Uncharacterized protein</fullName>
    </submittedName>
</protein>
<dbReference type="EMBL" id="VDEP01000442">
    <property type="protein sequence ID" value="KAA1080262.1"/>
    <property type="molecule type" value="Genomic_DNA"/>
</dbReference>
<organism evidence="2 3">
    <name type="scientific">Puccinia graminis f. sp. tritici</name>
    <dbReference type="NCBI Taxonomy" id="56615"/>
    <lineage>
        <taxon>Eukaryota</taxon>
        <taxon>Fungi</taxon>
        <taxon>Dikarya</taxon>
        <taxon>Basidiomycota</taxon>
        <taxon>Pucciniomycotina</taxon>
        <taxon>Pucciniomycetes</taxon>
        <taxon>Pucciniales</taxon>
        <taxon>Pucciniaceae</taxon>
        <taxon>Puccinia</taxon>
    </lineage>
</organism>
<dbReference type="Proteomes" id="UP000325313">
    <property type="component" value="Unassembled WGS sequence"/>
</dbReference>
<comment type="caution">
    <text evidence="2">The sequence shown here is derived from an EMBL/GenBank/DDBJ whole genome shotgun (WGS) entry which is preliminary data.</text>
</comment>